<feature type="region of interest" description="Disordered" evidence="1">
    <location>
        <begin position="1"/>
        <end position="26"/>
    </location>
</feature>
<sequence length="281" mass="30155">MWTYRPADSSTPIQQKNGPRAVTARTEPIDRLSAAASHERRSTVQQPAAFIRAQQQRAALDESLLREEKARAKGFGLSVTARPGHAQVRPARMIRTACVLGGLYLAGLAAGSLSSRFLSEPLLTYARYFASIDLNLRTTGNAAMVFSVSFLSLFCQLTLILIAGFCVLGLGLIPITLVLKGAGAGVFTALLYQQLGPAKGLLLQALVFWLPETLGSLFVLLLSSSALHLSCSLLQCCLGQTHSGLGGASRRLIHRYLTICFVSMLICGLSVLLTLVFGSLF</sequence>
<feature type="transmembrane region" description="Helical" evidence="2">
    <location>
        <begin position="143"/>
        <end position="170"/>
    </location>
</feature>
<keyword evidence="2" id="KW-0812">Transmembrane</keyword>
<feature type="transmembrane region" description="Helical" evidence="2">
    <location>
        <begin position="201"/>
        <end position="222"/>
    </location>
</feature>
<keyword evidence="2" id="KW-0472">Membrane</keyword>
<evidence type="ECO:0000313" key="4">
    <source>
        <dbReference type="Proteomes" id="UP000824193"/>
    </source>
</evidence>
<keyword evidence="2" id="KW-1133">Transmembrane helix</keyword>
<evidence type="ECO:0000256" key="2">
    <source>
        <dbReference type="SAM" id="Phobius"/>
    </source>
</evidence>
<reference evidence="3" key="2">
    <citation type="submission" date="2021-04" db="EMBL/GenBank/DDBJ databases">
        <authorList>
            <person name="Gilroy R."/>
        </authorList>
    </citation>
    <scope>NUCLEOTIDE SEQUENCE</scope>
    <source>
        <strain evidence="3">2239</strain>
    </source>
</reference>
<feature type="compositionally biased region" description="Polar residues" evidence="1">
    <location>
        <begin position="8"/>
        <end position="17"/>
    </location>
</feature>
<name>A0A9D1V3Q5_9FIRM</name>
<evidence type="ECO:0008006" key="5">
    <source>
        <dbReference type="Google" id="ProtNLM"/>
    </source>
</evidence>
<protein>
    <recommendedName>
        <fullName evidence="5">Stage II sporulation protein M</fullName>
    </recommendedName>
</protein>
<feature type="transmembrane region" description="Helical" evidence="2">
    <location>
        <begin position="177"/>
        <end position="195"/>
    </location>
</feature>
<dbReference type="Proteomes" id="UP000824193">
    <property type="component" value="Unassembled WGS sequence"/>
</dbReference>
<feature type="transmembrane region" description="Helical" evidence="2">
    <location>
        <begin position="256"/>
        <end position="280"/>
    </location>
</feature>
<dbReference type="AlphaFoldDB" id="A0A9D1V3Q5"/>
<dbReference type="EMBL" id="DXFW01000012">
    <property type="protein sequence ID" value="HIX05388.1"/>
    <property type="molecule type" value="Genomic_DNA"/>
</dbReference>
<evidence type="ECO:0000256" key="1">
    <source>
        <dbReference type="SAM" id="MobiDB-lite"/>
    </source>
</evidence>
<evidence type="ECO:0000313" key="3">
    <source>
        <dbReference type="EMBL" id="HIX05388.1"/>
    </source>
</evidence>
<gene>
    <name evidence="3" type="ORF">H9865_04660</name>
</gene>
<organism evidence="3 4">
    <name type="scientific">Candidatus Allofournierella pullicola</name>
    <dbReference type="NCBI Taxonomy" id="2838596"/>
    <lineage>
        <taxon>Bacteria</taxon>
        <taxon>Bacillati</taxon>
        <taxon>Bacillota</taxon>
        <taxon>Clostridia</taxon>
        <taxon>Eubacteriales</taxon>
        <taxon>Oscillospiraceae</taxon>
        <taxon>Allofournierella</taxon>
    </lineage>
</organism>
<reference evidence="3" key="1">
    <citation type="journal article" date="2021" name="PeerJ">
        <title>Extensive microbial diversity within the chicken gut microbiome revealed by metagenomics and culture.</title>
        <authorList>
            <person name="Gilroy R."/>
            <person name="Ravi A."/>
            <person name="Getino M."/>
            <person name="Pursley I."/>
            <person name="Horton D.L."/>
            <person name="Alikhan N.F."/>
            <person name="Baker D."/>
            <person name="Gharbi K."/>
            <person name="Hall N."/>
            <person name="Watson M."/>
            <person name="Adriaenssens E.M."/>
            <person name="Foster-Nyarko E."/>
            <person name="Jarju S."/>
            <person name="Secka A."/>
            <person name="Antonio M."/>
            <person name="Oren A."/>
            <person name="Chaudhuri R.R."/>
            <person name="La Ragione R."/>
            <person name="Hildebrand F."/>
            <person name="Pallen M.J."/>
        </authorList>
    </citation>
    <scope>NUCLEOTIDE SEQUENCE</scope>
    <source>
        <strain evidence="3">2239</strain>
    </source>
</reference>
<feature type="transmembrane region" description="Helical" evidence="2">
    <location>
        <begin position="97"/>
        <end position="118"/>
    </location>
</feature>
<comment type="caution">
    <text evidence="3">The sequence shown here is derived from an EMBL/GenBank/DDBJ whole genome shotgun (WGS) entry which is preliminary data.</text>
</comment>
<proteinExistence type="predicted"/>
<accession>A0A9D1V3Q5</accession>